<organism evidence="1 2">
    <name type="scientific">Avena sativa</name>
    <name type="common">Oat</name>
    <dbReference type="NCBI Taxonomy" id="4498"/>
    <lineage>
        <taxon>Eukaryota</taxon>
        <taxon>Viridiplantae</taxon>
        <taxon>Streptophyta</taxon>
        <taxon>Embryophyta</taxon>
        <taxon>Tracheophyta</taxon>
        <taxon>Spermatophyta</taxon>
        <taxon>Magnoliopsida</taxon>
        <taxon>Liliopsida</taxon>
        <taxon>Poales</taxon>
        <taxon>Poaceae</taxon>
        <taxon>BOP clade</taxon>
        <taxon>Pooideae</taxon>
        <taxon>Poodae</taxon>
        <taxon>Poeae</taxon>
        <taxon>Poeae Chloroplast Group 1 (Aveneae type)</taxon>
        <taxon>Aveninae</taxon>
        <taxon>Avena</taxon>
    </lineage>
</organism>
<keyword evidence="2" id="KW-1185">Reference proteome</keyword>
<reference evidence="1" key="2">
    <citation type="submission" date="2025-09" db="UniProtKB">
        <authorList>
            <consortium name="EnsemblPlants"/>
        </authorList>
    </citation>
    <scope>IDENTIFICATION</scope>
</reference>
<proteinExistence type="predicted"/>
<evidence type="ECO:0000313" key="2">
    <source>
        <dbReference type="Proteomes" id="UP001732700"/>
    </source>
</evidence>
<reference evidence="1" key="1">
    <citation type="submission" date="2021-05" db="EMBL/GenBank/DDBJ databases">
        <authorList>
            <person name="Scholz U."/>
            <person name="Mascher M."/>
            <person name="Fiebig A."/>
        </authorList>
    </citation>
    <scope>NUCLEOTIDE SEQUENCE [LARGE SCALE GENOMIC DNA]</scope>
</reference>
<name>A0ACD5UY62_AVESA</name>
<accession>A0ACD5UY62</accession>
<sequence>MDDFTFPATAVAAEPAADTLCLHHHHHRRLPFPHFASSPLWFPDAGVHVAPTPAATVSRGTVDDDMEEQEATSSDAGRRSAAERGRGGGGEEDDDEAVDVLRGSGAVLGEEKMDMLWENFNEELEALRRAGSYSKAAESDTESEAEEERGRGCAPVLRASSRAGGTGRYYRRTGGSWVLLMRIFKRLFVVEKTVSRRRQAKAAQ</sequence>
<evidence type="ECO:0000313" key="1">
    <source>
        <dbReference type="EnsemblPlants" id="AVESA.00010b.r2.2DG0328420.1.CDS.1"/>
    </source>
</evidence>
<dbReference type="Proteomes" id="UP001732700">
    <property type="component" value="Chromosome 2D"/>
</dbReference>
<dbReference type="EnsemblPlants" id="AVESA.00010b.r2.2DG0328420.1">
    <property type="protein sequence ID" value="AVESA.00010b.r2.2DG0328420.1.CDS.1"/>
    <property type="gene ID" value="AVESA.00010b.r2.2DG0328420"/>
</dbReference>
<protein>
    <submittedName>
        <fullName evidence="1">Uncharacterized protein</fullName>
    </submittedName>
</protein>